<feature type="compositionally biased region" description="Basic and acidic residues" evidence="1">
    <location>
        <begin position="215"/>
        <end position="224"/>
    </location>
</feature>
<organism evidence="2 3">
    <name type="scientific">Exserohilum turcicum (strain 28A)</name>
    <name type="common">Northern leaf blight fungus</name>
    <name type="synonym">Setosphaeria turcica</name>
    <dbReference type="NCBI Taxonomy" id="671987"/>
    <lineage>
        <taxon>Eukaryota</taxon>
        <taxon>Fungi</taxon>
        <taxon>Dikarya</taxon>
        <taxon>Ascomycota</taxon>
        <taxon>Pezizomycotina</taxon>
        <taxon>Dothideomycetes</taxon>
        <taxon>Pleosporomycetidae</taxon>
        <taxon>Pleosporales</taxon>
        <taxon>Pleosporineae</taxon>
        <taxon>Pleosporaceae</taxon>
        <taxon>Exserohilum</taxon>
    </lineage>
</organism>
<dbReference type="eggNOG" id="ENOG502T910">
    <property type="taxonomic scope" value="Eukaryota"/>
</dbReference>
<dbReference type="Proteomes" id="UP000016935">
    <property type="component" value="Unassembled WGS sequence"/>
</dbReference>
<feature type="compositionally biased region" description="Basic and acidic residues" evidence="1">
    <location>
        <begin position="282"/>
        <end position="296"/>
    </location>
</feature>
<feature type="compositionally biased region" description="Polar residues" evidence="1">
    <location>
        <begin position="537"/>
        <end position="548"/>
    </location>
</feature>
<reference evidence="2 3" key="1">
    <citation type="journal article" date="2012" name="PLoS Pathog.">
        <title>Diverse lifestyles and strategies of plant pathogenesis encoded in the genomes of eighteen Dothideomycetes fungi.</title>
        <authorList>
            <person name="Ohm R.A."/>
            <person name="Feau N."/>
            <person name="Henrissat B."/>
            <person name="Schoch C.L."/>
            <person name="Horwitz B.A."/>
            <person name="Barry K.W."/>
            <person name="Condon B.J."/>
            <person name="Copeland A.C."/>
            <person name="Dhillon B."/>
            <person name="Glaser F."/>
            <person name="Hesse C.N."/>
            <person name="Kosti I."/>
            <person name="LaButti K."/>
            <person name="Lindquist E.A."/>
            <person name="Lucas S."/>
            <person name="Salamov A.A."/>
            <person name="Bradshaw R.E."/>
            <person name="Ciuffetti L."/>
            <person name="Hamelin R.C."/>
            <person name="Kema G.H.J."/>
            <person name="Lawrence C."/>
            <person name="Scott J.A."/>
            <person name="Spatafora J.W."/>
            <person name="Turgeon B.G."/>
            <person name="de Wit P.J.G.M."/>
            <person name="Zhong S."/>
            <person name="Goodwin S.B."/>
            <person name="Grigoriev I.V."/>
        </authorList>
    </citation>
    <scope>NUCLEOTIDE SEQUENCE [LARGE SCALE GENOMIC DNA]</scope>
    <source>
        <strain evidence="3">28A</strain>
    </source>
</reference>
<evidence type="ECO:0000256" key="1">
    <source>
        <dbReference type="SAM" id="MobiDB-lite"/>
    </source>
</evidence>
<feature type="compositionally biased region" description="Polar residues" evidence="1">
    <location>
        <begin position="402"/>
        <end position="417"/>
    </location>
</feature>
<gene>
    <name evidence="2" type="ORF">SETTUDRAFT_162317</name>
</gene>
<feature type="compositionally biased region" description="Basic and acidic residues" evidence="1">
    <location>
        <begin position="61"/>
        <end position="92"/>
    </location>
</feature>
<reference evidence="2 3" key="2">
    <citation type="journal article" date="2013" name="PLoS Genet.">
        <title>Comparative genome structure, secondary metabolite, and effector coding capacity across Cochliobolus pathogens.</title>
        <authorList>
            <person name="Condon B.J."/>
            <person name="Leng Y."/>
            <person name="Wu D."/>
            <person name="Bushley K.E."/>
            <person name="Ohm R.A."/>
            <person name="Otillar R."/>
            <person name="Martin J."/>
            <person name="Schackwitz W."/>
            <person name="Grimwood J."/>
            <person name="MohdZainudin N."/>
            <person name="Xue C."/>
            <person name="Wang R."/>
            <person name="Manning V.A."/>
            <person name="Dhillon B."/>
            <person name="Tu Z.J."/>
            <person name="Steffenson B.J."/>
            <person name="Salamov A."/>
            <person name="Sun H."/>
            <person name="Lowry S."/>
            <person name="LaButti K."/>
            <person name="Han J."/>
            <person name="Copeland A."/>
            <person name="Lindquist E."/>
            <person name="Barry K."/>
            <person name="Schmutz J."/>
            <person name="Baker S.E."/>
            <person name="Ciuffetti L.M."/>
            <person name="Grigoriev I.V."/>
            <person name="Zhong S."/>
            <person name="Turgeon B.G."/>
        </authorList>
    </citation>
    <scope>NUCLEOTIDE SEQUENCE [LARGE SCALE GENOMIC DNA]</scope>
    <source>
        <strain evidence="3">28A</strain>
    </source>
</reference>
<dbReference type="RefSeq" id="XP_008020796.1">
    <property type="nucleotide sequence ID" value="XM_008022605.1"/>
</dbReference>
<feature type="region of interest" description="Disordered" evidence="1">
    <location>
        <begin position="397"/>
        <end position="441"/>
    </location>
</feature>
<feature type="compositionally biased region" description="Polar residues" evidence="1">
    <location>
        <begin position="94"/>
        <end position="119"/>
    </location>
</feature>
<feature type="compositionally biased region" description="Polar residues" evidence="1">
    <location>
        <begin position="515"/>
        <end position="530"/>
    </location>
</feature>
<feature type="compositionally biased region" description="Acidic residues" evidence="1">
    <location>
        <begin position="335"/>
        <end position="350"/>
    </location>
</feature>
<protein>
    <submittedName>
        <fullName evidence="2">Uncharacterized protein</fullName>
    </submittedName>
</protein>
<feature type="compositionally biased region" description="Basic and acidic residues" evidence="1">
    <location>
        <begin position="425"/>
        <end position="441"/>
    </location>
</feature>
<sequence>MASYFDLPPQHTAPPATIHDLSEGQRNQLGRTNSLLSPAITQILAGLGDDHSDSSSSSSDDEPRGVWGEKEHVTQHITKEMGARKIHPDKQRHNTAQAPRPSSLSPNRSHMKSSKSPASRANGDGSAKLANKQPHMARFHSLRSMLFQQRIEDQMKKVTQEDARQDMSPAEKWRCQHQDRQMHHPTTPAKDAQAKSGLGSRLKMTLRRMTTKDASGMEKIREDGAPVQFNDRQSTASDKEEKEQHVPETRGEPDNESINDSDVDELVRWVSTRDSSSHHGARKEDTANDAKEDSGHESLGPSDVDELVHYARRKSDAIAARRASDQHSGYGDASTESDNEVSSGNEEDADDLVRWISHRDGQQAGPQQRHLRTSWLDSDVEEHYDTDVPELGRWFTRYDGTSGESRATSPVQSTFDEQIQDEEENRGRPRSRDLPEPGIKEKTHLTHDDIEDLVRWVSRKDVKLNGSSTPELQDSAETLDISDEDEKKEAVGMTLDQGSLSHSDVQELLEHIQGRSRSATENETGDLNNHTLHRAKLTTTPRNPQQELAQKRDDLRKREKELDINMQDSSLSNADIEDLVAHLRS</sequence>
<feature type="compositionally biased region" description="Basic and acidic residues" evidence="1">
    <location>
        <begin position="237"/>
        <end position="253"/>
    </location>
</feature>
<name>R0J4Q6_EXST2</name>
<feature type="compositionally biased region" description="Basic and acidic residues" evidence="1">
    <location>
        <begin position="549"/>
        <end position="563"/>
    </location>
</feature>
<feature type="compositionally biased region" description="Acidic residues" evidence="1">
    <location>
        <begin position="254"/>
        <end position="264"/>
    </location>
</feature>
<evidence type="ECO:0000313" key="2">
    <source>
        <dbReference type="EMBL" id="EOA91696.1"/>
    </source>
</evidence>
<dbReference type="GeneID" id="19398351"/>
<accession>R0J4Q6</accession>
<dbReference type="HOGENOM" id="CLU_460773_0_0_1"/>
<feature type="region of interest" description="Disordered" evidence="1">
    <location>
        <begin position="157"/>
        <end position="350"/>
    </location>
</feature>
<evidence type="ECO:0000313" key="3">
    <source>
        <dbReference type="Proteomes" id="UP000016935"/>
    </source>
</evidence>
<feature type="compositionally biased region" description="Basic and acidic residues" evidence="1">
    <location>
        <begin position="157"/>
        <end position="182"/>
    </location>
</feature>
<feature type="region of interest" description="Disordered" evidence="1">
    <location>
        <begin position="46"/>
        <end position="129"/>
    </location>
</feature>
<dbReference type="AlphaFoldDB" id="R0J4Q6"/>
<feature type="region of interest" description="Disordered" evidence="1">
    <location>
        <begin position="514"/>
        <end position="585"/>
    </location>
</feature>
<proteinExistence type="predicted"/>
<dbReference type="EMBL" id="KB908481">
    <property type="protein sequence ID" value="EOA91696.1"/>
    <property type="molecule type" value="Genomic_DNA"/>
</dbReference>
<dbReference type="OrthoDB" id="3797649at2759"/>
<feature type="compositionally biased region" description="Basic and acidic residues" evidence="1">
    <location>
        <begin position="306"/>
        <end position="316"/>
    </location>
</feature>
<keyword evidence="3" id="KW-1185">Reference proteome</keyword>